<dbReference type="EMBL" id="BQNB010013330">
    <property type="protein sequence ID" value="GJT14650.1"/>
    <property type="molecule type" value="Genomic_DNA"/>
</dbReference>
<reference evidence="1" key="1">
    <citation type="journal article" date="2022" name="Int. J. Mol. Sci.">
        <title>Draft Genome of Tanacetum Coccineum: Genomic Comparison of Closely Related Tanacetum-Family Plants.</title>
        <authorList>
            <person name="Yamashiro T."/>
            <person name="Shiraishi A."/>
            <person name="Nakayama K."/>
            <person name="Satake H."/>
        </authorList>
    </citation>
    <scope>NUCLEOTIDE SEQUENCE</scope>
</reference>
<gene>
    <name evidence="1" type="ORF">Tco_0861692</name>
</gene>
<sequence>MKLLELGVYHPKAVMEPYLEIHFVKLLLVDLSGGHCLVKVSTSDQRVTWMPFESMFDAVLLSHLLKEHEGENEEIRKYVKHLLLLLTSCIVA</sequence>
<evidence type="ECO:0000313" key="1">
    <source>
        <dbReference type="EMBL" id="GJT14650.1"/>
    </source>
</evidence>
<protein>
    <submittedName>
        <fullName evidence="1">Uncharacterized protein</fullName>
    </submittedName>
</protein>
<comment type="caution">
    <text evidence="1">The sequence shown here is derived from an EMBL/GenBank/DDBJ whole genome shotgun (WGS) entry which is preliminary data.</text>
</comment>
<keyword evidence="2" id="KW-1185">Reference proteome</keyword>
<name>A0ABQ5BIJ7_9ASTR</name>
<evidence type="ECO:0000313" key="2">
    <source>
        <dbReference type="Proteomes" id="UP001151760"/>
    </source>
</evidence>
<dbReference type="Proteomes" id="UP001151760">
    <property type="component" value="Unassembled WGS sequence"/>
</dbReference>
<organism evidence="1 2">
    <name type="scientific">Tanacetum coccineum</name>
    <dbReference type="NCBI Taxonomy" id="301880"/>
    <lineage>
        <taxon>Eukaryota</taxon>
        <taxon>Viridiplantae</taxon>
        <taxon>Streptophyta</taxon>
        <taxon>Embryophyta</taxon>
        <taxon>Tracheophyta</taxon>
        <taxon>Spermatophyta</taxon>
        <taxon>Magnoliopsida</taxon>
        <taxon>eudicotyledons</taxon>
        <taxon>Gunneridae</taxon>
        <taxon>Pentapetalae</taxon>
        <taxon>asterids</taxon>
        <taxon>campanulids</taxon>
        <taxon>Asterales</taxon>
        <taxon>Asteraceae</taxon>
        <taxon>Asteroideae</taxon>
        <taxon>Anthemideae</taxon>
        <taxon>Anthemidinae</taxon>
        <taxon>Tanacetum</taxon>
    </lineage>
</organism>
<reference evidence="1" key="2">
    <citation type="submission" date="2022-01" db="EMBL/GenBank/DDBJ databases">
        <authorList>
            <person name="Yamashiro T."/>
            <person name="Shiraishi A."/>
            <person name="Satake H."/>
            <person name="Nakayama K."/>
        </authorList>
    </citation>
    <scope>NUCLEOTIDE SEQUENCE</scope>
</reference>
<accession>A0ABQ5BIJ7</accession>
<proteinExistence type="predicted"/>